<evidence type="ECO:0000313" key="1">
    <source>
        <dbReference type="EMBL" id="QDU38184.1"/>
    </source>
</evidence>
<name>A0A517Z6W7_9PLAN</name>
<keyword evidence="2" id="KW-1185">Reference proteome</keyword>
<accession>A0A517Z6W7</accession>
<organism evidence="1 2">
    <name type="scientific">Maioricimonas rarisocia</name>
    <dbReference type="NCBI Taxonomy" id="2528026"/>
    <lineage>
        <taxon>Bacteria</taxon>
        <taxon>Pseudomonadati</taxon>
        <taxon>Planctomycetota</taxon>
        <taxon>Planctomycetia</taxon>
        <taxon>Planctomycetales</taxon>
        <taxon>Planctomycetaceae</taxon>
        <taxon>Maioricimonas</taxon>
    </lineage>
</organism>
<dbReference type="EMBL" id="CP036275">
    <property type="protein sequence ID" value="QDU38184.1"/>
    <property type="molecule type" value="Genomic_DNA"/>
</dbReference>
<reference evidence="1 2" key="1">
    <citation type="submission" date="2019-02" db="EMBL/GenBank/DDBJ databases">
        <title>Deep-cultivation of Planctomycetes and their phenomic and genomic characterization uncovers novel biology.</title>
        <authorList>
            <person name="Wiegand S."/>
            <person name="Jogler M."/>
            <person name="Boedeker C."/>
            <person name="Pinto D."/>
            <person name="Vollmers J."/>
            <person name="Rivas-Marin E."/>
            <person name="Kohn T."/>
            <person name="Peeters S.H."/>
            <person name="Heuer A."/>
            <person name="Rast P."/>
            <person name="Oberbeckmann S."/>
            <person name="Bunk B."/>
            <person name="Jeske O."/>
            <person name="Meyerdierks A."/>
            <person name="Storesund J.E."/>
            <person name="Kallscheuer N."/>
            <person name="Luecker S."/>
            <person name="Lage O.M."/>
            <person name="Pohl T."/>
            <person name="Merkel B.J."/>
            <person name="Hornburger P."/>
            <person name="Mueller R.-W."/>
            <person name="Bruemmer F."/>
            <person name="Labrenz M."/>
            <person name="Spormann A.M."/>
            <person name="Op den Camp H."/>
            <person name="Overmann J."/>
            <person name="Amann R."/>
            <person name="Jetten M.S.M."/>
            <person name="Mascher T."/>
            <person name="Medema M.H."/>
            <person name="Devos D.P."/>
            <person name="Kaster A.-K."/>
            <person name="Ovreas L."/>
            <person name="Rohde M."/>
            <person name="Galperin M.Y."/>
            <person name="Jogler C."/>
        </authorList>
    </citation>
    <scope>NUCLEOTIDE SEQUENCE [LARGE SCALE GENOMIC DNA]</scope>
    <source>
        <strain evidence="1 2">Mal4</strain>
    </source>
</reference>
<dbReference type="Proteomes" id="UP000320496">
    <property type="component" value="Chromosome"/>
</dbReference>
<dbReference type="KEGG" id="mri:Mal4_25080"/>
<evidence type="ECO:0000313" key="2">
    <source>
        <dbReference type="Proteomes" id="UP000320496"/>
    </source>
</evidence>
<sequence length="52" mass="5336">MIVILRSGAGRSGDCSNRHADATEDFCLDLSIGDVGSPTGHSSTVSLLPMTS</sequence>
<proteinExistence type="predicted"/>
<dbReference type="AlphaFoldDB" id="A0A517Z6W7"/>
<gene>
    <name evidence="1" type="ORF">Mal4_25080</name>
</gene>
<protein>
    <submittedName>
        <fullName evidence="1">Uncharacterized protein</fullName>
    </submittedName>
</protein>